<accession>A0ABS3ZDF6</accession>
<dbReference type="Pfam" id="PF03702">
    <property type="entry name" value="AnmK"/>
    <property type="match status" value="1"/>
</dbReference>
<keyword evidence="1 2" id="KW-0808">Transferase</keyword>
<dbReference type="Gene3D" id="3.30.420.40">
    <property type="match status" value="2"/>
</dbReference>
<comment type="pathway">
    <text evidence="1">Cell wall biogenesis; peptidoglycan recycling.</text>
</comment>
<keyword evidence="1" id="KW-0547">Nucleotide-binding</keyword>
<comment type="catalytic activity">
    <reaction evidence="1">
        <text>1,6-anhydro-N-acetyl-beta-muramate + ATP + H2O = N-acetyl-D-muramate 6-phosphate + ADP + H(+)</text>
        <dbReference type="Rhea" id="RHEA:24952"/>
        <dbReference type="ChEBI" id="CHEBI:15377"/>
        <dbReference type="ChEBI" id="CHEBI:15378"/>
        <dbReference type="ChEBI" id="CHEBI:30616"/>
        <dbReference type="ChEBI" id="CHEBI:58690"/>
        <dbReference type="ChEBI" id="CHEBI:58722"/>
        <dbReference type="ChEBI" id="CHEBI:456216"/>
        <dbReference type="EC" id="2.7.1.170"/>
    </reaction>
</comment>
<dbReference type="PANTHER" id="PTHR30605">
    <property type="entry name" value="ANHYDRO-N-ACETYLMURAMIC ACID KINASE"/>
    <property type="match status" value="1"/>
</dbReference>
<keyword evidence="3" id="KW-1185">Reference proteome</keyword>
<evidence type="ECO:0000313" key="2">
    <source>
        <dbReference type="EMBL" id="MBP0049736.1"/>
    </source>
</evidence>
<keyword evidence="1 2" id="KW-0418">Kinase</keyword>
<dbReference type="GO" id="GO:0016301">
    <property type="term" value="F:kinase activity"/>
    <property type="evidence" value="ECO:0007669"/>
    <property type="project" value="UniProtKB-KW"/>
</dbReference>
<dbReference type="NCBIfam" id="NF007148">
    <property type="entry name" value="PRK09585.3-2"/>
    <property type="match status" value="1"/>
</dbReference>
<evidence type="ECO:0000256" key="1">
    <source>
        <dbReference type="HAMAP-Rule" id="MF_01270"/>
    </source>
</evidence>
<comment type="function">
    <text evidence="1">Catalyzes the specific phosphorylation of 1,6-anhydro-N-acetylmuramic acid (anhMurNAc) with the simultaneous cleavage of the 1,6-anhydro ring, generating MurNAc-6-P. Is required for the utilization of anhMurNAc either imported from the medium or derived from its own cell wall murein, and thus plays a role in cell wall recycling.</text>
</comment>
<dbReference type="InterPro" id="IPR005338">
    <property type="entry name" value="Anhydro_N_Ac-Mur_kinase"/>
</dbReference>
<proteinExistence type="inferred from homology"/>
<dbReference type="HAMAP" id="MF_01270">
    <property type="entry name" value="AnhMurNAc_kinase"/>
    <property type="match status" value="1"/>
</dbReference>
<organism evidence="2 3">
    <name type="scientific">Marinobacterium alkalitolerans</name>
    <dbReference type="NCBI Taxonomy" id="1542925"/>
    <lineage>
        <taxon>Bacteria</taxon>
        <taxon>Pseudomonadati</taxon>
        <taxon>Pseudomonadota</taxon>
        <taxon>Gammaproteobacteria</taxon>
        <taxon>Oceanospirillales</taxon>
        <taxon>Oceanospirillaceae</taxon>
        <taxon>Marinobacterium</taxon>
    </lineage>
</organism>
<dbReference type="SUPFAM" id="SSF53067">
    <property type="entry name" value="Actin-like ATPase domain"/>
    <property type="match status" value="1"/>
</dbReference>
<dbReference type="EMBL" id="JACVEW010000024">
    <property type="protein sequence ID" value="MBP0049736.1"/>
    <property type="molecule type" value="Genomic_DNA"/>
</dbReference>
<dbReference type="Proteomes" id="UP000810171">
    <property type="component" value="Unassembled WGS sequence"/>
</dbReference>
<dbReference type="PANTHER" id="PTHR30605:SF0">
    <property type="entry name" value="ANHYDRO-N-ACETYLMURAMIC ACID KINASE"/>
    <property type="match status" value="1"/>
</dbReference>
<dbReference type="InterPro" id="IPR043129">
    <property type="entry name" value="ATPase_NBD"/>
</dbReference>
<name>A0ABS3ZDF6_9GAMM</name>
<protein>
    <recommendedName>
        <fullName evidence="1">Anhydro-N-acetylmuramic acid kinase</fullName>
        <ecNumber evidence="1">2.7.1.170</ecNumber>
    </recommendedName>
    <alternativeName>
        <fullName evidence="1">AnhMurNAc kinase</fullName>
    </alternativeName>
</protein>
<comment type="caution">
    <text evidence="2">The sequence shown here is derived from an EMBL/GenBank/DDBJ whole genome shotgun (WGS) entry which is preliminary data.</text>
</comment>
<comment type="similarity">
    <text evidence="1">Belongs to the anhydro-N-acetylmuramic acid kinase family.</text>
</comment>
<feature type="binding site" evidence="1">
    <location>
        <begin position="12"/>
        <end position="19"/>
    </location>
    <ligand>
        <name>ATP</name>
        <dbReference type="ChEBI" id="CHEBI:30616"/>
    </ligand>
</feature>
<keyword evidence="1" id="KW-0067">ATP-binding</keyword>
<gene>
    <name evidence="1" type="primary">anmK</name>
    <name evidence="2" type="ORF">H9C73_13445</name>
</gene>
<reference evidence="2 3" key="1">
    <citation type="submission" date="2020-09" db="EMBL/GenBank/DDBJ databases">
        <authorList>
            <person name="Tanuku N.R.S."/>
        </authorList>
    </citation>
    <scope>NUCLEOTIDE SEQUENCE [LARGE SCALE GENOMIC DNA]</scope>
    <source>
        <strain evidence="2 3">AK62</strain>
    </source>
</reference>
<comment type="pathway">
    <text evidence="1">Amino-sugar metabolism; 1,6-anhydro-N-acetylmuramate degradation.</text>
</comment>
<dbReference type="NCBIfam" id="NF007139">
    <property type="entry name" value="PRK09585.1-3"/>
    <property type="match status" value="1"/>
</dbReference>
<dbReference type="RefSeq" id="WP_209288422.1">
    <property type="nucleotide sequence ID" value="NZ_JACVEW010000024.1"/>
</dbReference>
<keyword evidence="1" id="KW-0119">Carbohydrate metabolism</keyword>
<sequence length="368" mass="39769">MTQRYFIGLMSGTSLDSVDAVLVSFEPEFKLHYSHSHPLPPPIRAQILALCAPGENEIEQMGVLDRALGRLFADATEALLAHSGINRSEIRAIGSHGQTLRHHPELGFSLQIGDPATLAEQTGITCVADFRRRDLAAGGQGAPLVPAFHEALFRTPEQDRVLVNLGGMANITLLPASNQAPVSGYDTGPGNILMDSWIQSVKGEAFDANGQWAASGRVNPLLLERLLADAYFQQPPPKSTGRERFNLAWLEHHLRGTEVEIPNADVQATLLELTARSLAESIRSHALPHPGVYLCGGGSHNAALHLRLQDLLPEARIASTDTIGLPPDWMEAAAFAWFAKRTLNRETSSLASVTGAQGNRILGSIYLP</sequence>
<evidence type="ECO:0000313" key="3">
    <source>
        <dbReference type="Proteomes" id="UP000810171"/>
    </source>
</evidence>
<dbReference type="EC" id="2.7.1.170" evidence="1"/>
<dbReference type="CDD" id="cd24050">
    <property type="entry name" value="ASKHA_NBD_ANMK"/>
    <property type="match status" value="1"/>
</dbReference>